<name>A0A3B0AMF8_9ACTN</name>
<dbReference type="RefSeq" id="WP_120759316.1">
    <property type="nucleotide sequence ID" value="NZ_RBAM01000024.1"/>
</dbReference>
<keyword evidence="2" id="KW-1185">Reference proteome</keyword>
<proteinExistence type="predicted"/>
<evidence type="ECO:0000313" key="2">
    <source>
        <dbReference type="Proteomes" id="UP000270343"/>
    </source>
</evidence>
<comment type="caution">
    <text evidence="1">The sequence shown here is derived from an EMBL/GenBank/DDBJ whole genome shotgun (WGS) entry which is preliminary data.</text>
</comment>
<dbReference type="AlphaFoldDB" id="A0A3B0AMF8"/>
<reference evidence="1 2" key="1">
    <citation type="journal article" date="2015" name="Antonie Van Leeuwenhoek">
        <title>Streptomyces klenkii sp. nov., isolated from deep marine sediment.</title>
        <authorList>
            <person name="Veyisoglu A."/>
            <person name="Sahin N."/>
        </authorList>
    </citation>
    <scope>NUCLEOTIDE SEQUENCE [LARGE SCALE GENOMIC DNA]</scope>
    <source>
        <strain evidence="1 2">KCTC 29202</strain>
    </source>
</reference>
<evidence type="ECO:0000313" key="1">
    <source>
        <dbReference type="EMBL" id="RKN61869.1"/>
    </source>
</evidence>
<organism evidence="1 2">
    <name type="scientific">Streptomyces klenkii</name>
    <dbReference type="NCBI Taxonomy" id="1420899"/>
    <lineage>
        <taxon>Bacteria</taxon>
        <taxon>Bacillati</taxon>
        <taxon>Actinomycetota</taxon>
        <taxon>Actinomycetes</taxon>
        <taxon>Kitasatosporales</taxon>
        <taxon>Streptomycetaceae</taxon>
        <taxon>Streptomyces</taxon>
    </lineage>
</organism>
<sequence>MRSPLRALAALRNKAPLPYVGRAYSGPFLSMAGRRDAEAQMRAMGSVGTLFAIVNRTSTSTALVEWKLWRKAASGQDEDRVEVTRHAALDLWRKPNPFMPRMEFVETFQQHLDLTGEAWWVISRSGRASVPLELWPVRPDRMEPVPDRENFLSGYLYLGPDGERVPLRLDEVIHIRMPNPLDVYRGMGPVQALQPDLDAVRYSAEWNRNFFLNSAEPGGIIEVPNGLSDTEFDELRDRWNEQHRGVAAAHRVAILEHGKWVDRKFTQRDMQFAELRGIARDVIREAFGMPSPMLGVIEDANRANMEAAEVIYSRYLTTPRLERIKQALNHELLPLYGRTAEGLEWDYVNPVPEDRELAANELAARARAVKELVDAGVHGPEALDAVGLPEMAFGQPGADPDRALLIELVKGAPADLARLLLPLLGFELPQEPEEGGAPAPPPQARGTPFEEATARLLAGVPEVDDAQRWVVVAQDDDDTCEPCRDNDGRTYRNRRQAYRDYPGGSGYIHCEGAKYGNDCRCKVVKRGRRGGDNEEGTDGVD</sequence>
<dbReference type="Pfam" id="PF04860">
    <property type="entry name" value="Phage_portal"/>
    <property type="match status" value="1"/>
</dbReference>
<accession>A0A3B0AMF8</accession>
<dbReference type="EMBL" id="RBAM01000024">
    <property type="protein sequence ID" value="RKN61869.1"/>
    <property type="molecule type" value="Genomic_DNA"/>
</dbReference>
<dbReference type="Proteomes" id="UP000270343">
    <property type="component" value="Unassembled WGS sequence"/>
</dbReference>
<gene>
    <name evidence="1" type="ORF">D7231_31855</name>
</gene>
<dbReference type="OrthoDB" id="9765386at2"/>
<protein>
    <submittedName>
        <fullName evidence="1">Phage portal protein</fullName>
    </submittedName>
</protein>
<dbReference type="InterPro" id="IPR006944">
    <property type="entry name" value="Phage/GTA_portal"/>
</dbReference>